<dbReference type="Proteomes" id="UP000660262">
    <property type="component" value="Unassembled WGS sequence"/>
</dbReference>
<feature type="transmembrane region" description="Helical" evidence="7">
    <location>
        <begin position="253"/>
        <end position="274"/>
    </location>
</feature>
<proteinExistence type="inferred from homology"/>
<evidence type="ECO:0000256" key="5">
    <source>
        <dbReference type="ARBA" id="ARBA00022989"/>
    </source>
</evidence>
<feature type="transmembrane region" description="Helical" evidence="7">
    <location>
        <begin position="210"/>
        <end position="232"/>
    </location>
</feature>
<reference evidence="8" key="1">
    <citation type="submission" date="2020-10" db="EMBL/GenBank/DDBJ databases">
        <title>Unveiling of a novel bifunctional photoreceptor, Dualchrome1, isolated from a cosmopolitan green alga.</title>
        <authorList>
            <person name="Suzuki S."/>
            <person name="Kawachi M."/>
        </authorList>
    </citation>
    <scope>NUCLEOTIDE SEQUENCE</scope>
    <source>
        <strain evidence="8">NIES 2893</strain>
    </source>
</reference>
<dbReference type="GO" id="GO:0012505">
    <property type="term" value="C:endomembrane system"/>
    <property type="evidence" value="ECO:0007669"/>
    <property type="project" value="UniProtKB-SubCell"/>
</dbReference>
<keyword evidence="9" id="KW-1185">Reference proteome</keyword>
<evidence type="ECO:0000256" key="1">
    <source>
        <dbReference type="ARBA" id="ARBA00004127"/>
    </source>
</evidence>
<dbReference type="Pfam" id="PF00860">
    <property type="entry name" value="Xan_ur_permease"/>
    <property type="match status" value="1"/>
</dbReference>
<comment type="similarity">
    <text evidence="2">Belongs to the nucleobase:cation symporter-2 (NCS2) (TC 2.A.40) family. Azg-like subfamily.</text>
</comment>
<dbReference type="PANTHER" id="PTHR43337:SF1">
    <property type="entry name" value="XANTHINE_URACIL PERMEASE C887.17-RELATED"/>
    <property type="match status" value="1"/>
</dbReference>
<evidence type="ECO:0000256" key="4">
    <source>
        <dbReference type="ARBA" id="ARBA00022692"/>
    </source>
</evidence>
<comment type="subcellular location">
    <subcellularLocation>
        <location evidence="1">Endomembrane system</location>
        <topology evidence="1">Multi-pass membrane protein</topology>
    </subcellularLocation>
</comment>
<evidence type="ECO:0000313" key="8">
    <source>
        <dbReference type="EMBL" id="GHP10867.1"/>
    </source>
</evidence>
<evidence type="ECO:0008006" key="10">
    <source>
        <dbReference type="Google" id="ProtNLM"/>
    </source>
</evidence>
<dbReference type="InterPro" id="IPR045018">
    <property type="entry name" value="Azg-like"/>
</dbReference>
<feature type="transmembrane region" description="Helical" evidence="7">
    <location>
        <begin position="137"/>
        <end position="155"/>
    </location>
</feature>
<protein>
    <recommendedName>
        <fullName evidence="10">Guanine permease</fullName>
    </recommendedName>
</protein>
<dbReference type="InterPro" id="IPR006043">
    <property type="entry name" value="NCS2"/>
</dbReference>
<dbReference type="GO" id="GO:0005345">
    <property type="term" value="F:purine nucleobase transmembrane transporter activity"/>
    <property type="evidence" value="ECO:0007669"/>
    <property type="project" value="TreeGrafter"/>
</dbReference>
<feature type="transmembrane region" description="Helical" evidence="7">
    <location>
        <begin position="341"/>
        <end position="369"/>
    </location>
</feature>
<dbReference type="PANTHER" id="PTHR43337">
    <property type="entry name" value="XANTHINE/URACIL PERMEASE C887.17-RELATED"/>
    <property type="match status" value="1"/>
</dbReference>
<feature type="transmembrane region" description="Helical" evidence="7">
    <location>
        <begin position="162"/>
        <end position="183"/>
    </location>
</feature>
<feature type="transmembrane region" description="Helical" evidence="7">
    <location>
        <begin position="381"/>
        <end position="399"/>
    </location>
</feature>
<organism evidence="8 9">
    <name type="scientific">Pycnococcus provasolii</name>
    <dbReference type="NCBI Taxonomy" id="41880"/>
    <lineage>
        <taxon>Eukaryota</taxon>
        <taxon>Viridiplantae</taxon>
        <taxon>Chlorophyta</taxon>
        <taxon>Pseudoscourfieldiophyceae</taxon>
        <taxon>Pseudoscourfieldiales</taxon>
        <taxon>Pycnococcaceae</taxon>
        <taxon>Pycnococcus</taxon>
    </lineage>
</organism>
<dbReference type="GO" id="GO:0005886">
    <property type="term" value="C:plasma membrane"/>
    <property type="evidence" value="ECO:0007669"/>
    <property type="project" value="TreeGrafter"/>
</dbReference>
<feature type="transmembrane region" description="Helical" evidence="7">
    <location>
        <begin position="35"/>
        <end position="59"/>
    </location>
</feature>
<keyword evidence="3" id="KW-0813">Transport</keyword>
<comment type="caution">
    <text evidence="8">The sequence shown here is derived from an EMBL/GenBank/DDBJ whole genome shotgun (WGS) entry which is preliminary data.</text>
</comment>
<feature type="transmembrane region" description="Helical" evidence="7">
    <location>
        <begin position="318"/>
        <end position="335"/>
    </location>
</feature>
<feature type="transmembrane region" description="Helical" evidence="7">
    <location>
        <begin position="6"/>
        <end position="28"/>
    </location>
</feature>
<accession>A0A830I148</accession>
<dbReference type="AlphaFoldDB" id="A0A830I148"/>
<keyword evidence="5 7" id="KW-1133">Transmembrane helix</keyword>
<feature type="transmembrane region" description="Helical" evidence="7">
    <location>
        <begin position="105"/>
        <end position="125"/>
    </location>
</feature>
<name>A0A830I148_9CHLO</name>
<evidence type="ECO:0000256" key="2">
    <source>
        <dbReference type="ARBA" id="ARBA00005697"/>
    </source>
</evidence>
<evidence type="ECO:0000256" key="3">
    <source>
        <dbReference type="ARBA" id="ARBA00022448"/>
    </source>
</evidence>
<evidence type="ECO:0000313" key="9">
    <source>
        <dbReference type="Proteomes" id="UP000660262"/>
    </source>
</evidence>
<dbReference type="OrthoDB" id="431212at2759"/>
<evidence type="ECO:0000256" key="7">
    <source>
        <dbReference type="SAM" id="Phobius"/>
    </source>
</evidence>
<feature type="transmembrane region" description="Helical" evidence="7">
    <location>
        <begin position="286"/>
        <end position="306"/>
    </location>
</feature>
<keyword evidence="4 7" id="KW-0812">Transmembrane</keyword>
<keyword evidence="6 7" id="KW-0472">Membrane</keyword>
<sequence>MVYICVVNPAILAAGGIPAGAAFTATCLSAAFGCILMGLLAGLPVALAPGMGINAFIAYTLCQSMAWQTAIGCVAVSGVIFLGISLTPLREKLIEAIPDSLRRGAAAGIGVLLGLVGLKNASIVAANPATIVGEGALGSPPALIAVAGLAVIVALEGRRVAGSVLVAVACCAAGAVGLGLHPWEGVFASPPSLAPTLLVADWRAALEPGMLAAILALLWSDFFDTAGTLVGVTRAIPGPDGDIKPAQMRKAMLADAVATLFGACVGTSTVTSFAESAAGVAVGARTGLAACTTGVLFLVALFFYPLTSSVAPFATTPALLFVAASMMKALAGLDWDDVTEWVPAITTVLGIGLCFSIASGVGIGAIVYVIGKFLSGRQRDIPLGLALVAVLFVLKVALLPQS</sequence>
<evidence type="ECO:0000256" key="6">
    <source>
        <dbReference type="ARBA" id="ARBA00023136"/>
    </source>
</evidence>
<dbReference type="EMBL" id="BNJQ01000031">
    <property type="protein sequence ID" value="GHP10867.1"/>
    <property type="molecule type" value="Genomic_DNA"/>
</dbReference>
<gene>
    <name evidence="8" type="ORF">PPROV_000959800</name>
</gene>
<feature type="transmembrane region" description="Helical" evidence="7">
    <location>
        <begin position="65"/>
        <end position="84"/>
    </location>
</feature>